<evidence type="ECO:0000313" key="2">
    <source>
        <dbReference type="Proteomes" id="UP000030697"/>
    </source>
</evidence>
<protein>
    <submittedName>
        <fullName evidence="1">Uncharacterized protein</fullName>
    </submittedName>
</protein>
<organism evidence="1 2">
    <name type="scientific">Plasmodium falciparum UGT5.1</name>
    <dbReference type="NCBI Taxonomy" id="1237627"/>
    <lineage>
        <taxon>Eukaryota</taxon>
        <taxon>Sar</taxon>
        <taxon>Alveolata</taxon>
        <taxon>Apicomplexa</taxon>
        <taxon>Aconoidasida</taxon>
        <taxon>Haemosporida</taxon>
        <taxon>Plasmodiidae</taxon>
        <taxon>Plasmodium</taxon>
        <taxon>Plasmodium (Laverania)</taxon>
    </lineage>
</organism>
<sequence>MDDNIMMRENKKVEGKSRKGNNIRNKSLVLKRIGNRKVYNKKRKSITSRVVDIQNTNVRDYLFLPSQGRSLKLLNIIYNSWKEKNFDNFFDVLNSDDFDHTCIENWLHKFSISLSKKYLKIKICGDHILVRNEYYEKENKTLKEYKITYSIINKCLKILINNIDKFCSYEITSILWAISIILIKSFKNSTYIGNNINVDNVKHNEMIINVIETFNIFLSLIINNLNKVKYNLSIDESLWAVWSICKLLYFNISFDNYYIKLKKRISSILNKDNKNELRASNELLNNVEDSLVMYKNNNENYDKVRNIKMIDKEFMLKDNKKDEENICYDNIYNNSSYTNYQISYMMKKFKLSSDDIKLYKNISYLKEKYYIYIPFIIFESQTLMLNNSILLLNKILYLILKNDVLLSLFSFDKIKETILPPVTKKVEDYEEKLLHYNKSKDIFRIKTLSKIYKLIKCISKIFYPLKNQNIYNIHLHNNYKYLNSSILIKFVQACNDVLIKYIDYFVYIIYGYKNIKSKDYSSKCNTYNEKDT</sequence>
<evidence type="ECO:0000313" key="1">
    <source>
        <dbReference type="EMBL" id="EWC76079.1"/>
    </source>
</evidence>
<proteinExistence type="predicted"/>
<feature type="non-terminal residue" evidence="1">
    <location>
        <position position="532"/>
    </location>
</feature>
<dbReference type="AlphaFoldDB" id="W7JMH1"/>
<accession>W7JMH1</accession>
<dbReference type="Proteomes" id="UP000030697">
    <property type="component" value="Unassembled WGS sequence"/>
</dbReference>
<reference evidence="1 2" key="1">
    <citation type="submission" date="2013-02" db="EMBL/GenBank/DDBJ databases">
        <title>The Genome Sequence of Plasmodium falciparum UGT5.1.</title>
        <authorList>
            <consortium name="The Broad Institute Genome Sequencing Platform"/>
            <consortium name="The Broad Institute Genome Sequencing Center for Infectious Disease"/>
            <person name="Neafsey D."/>
            <person name="Cheeseman I."/>
            <person name="Volkman S."/>
            <person name="Adams J."/>
            <person name="Walker B."/>
            <person name="Young S.K."/>
            <person name="Zeng Q."/>
            <person name="Gargeya S."/>
            <person name="Fitzgerald M."/>
            <person name="Haas B."/>
            <person name="Abouelleil A."/>
            <person name="Alvarado L."/>
            <person name="Arachchi H.M."/>
            <person name="Berlin A.M."/>
            <person name="Chapman S.B."/>
            <person name="Dewar J."/>
            <person name="Goldberg J."/>
            <person name="Griggs A."/>
            <person name="Gujja S."/>
            <person name="Hansen M."/>
            <person name="Howarth C."/>
            <person name="Imamovic A."/>
            <person name="Larimer J."/>
            <person name="McCowan C."/>
            <person name="Murphy C."/>
            <person name="Neiman D."/>
            <person name="Pearson M."/>
            <person name="Priest M."/>
            <person name="Roberts A."/>
            <person name="Saif S."/>
            <person name="Shea T."/>
            <person name="Sisk P."/>
            <person name="Sykes S."/>
            <person name="Wortman J."/>
            <person name="Nusbaum C."/>
            <person name="Birren B."/>
        </authorList>
    </citation>
    <scope>NUCLEOTIDE SEQUENCE [LARGE SCALE GENOMIC DNA]</scope>
    <source>
        <strain evidence="1 2">UGT5.1</strain>
    </source>
</reference>
<gene>
    <name evidence="1" type="ORF">C923_03252</name>
</gene>
<name>W7JMH1_PLAFA</name>
<dbReference type="EMBL" id="KI928472">
    <property type="protein sequence ID" value="EWC76079.1"/>
    <property type="molecule type" value="Genomic_DNA"/>
</dbReference>